<dbReference type="PROSITE" id="PS00332">
    <property type="entry name" value="SOD_CU_ZN_2"/>
    <property type="match status" value="1"/>
</dbReference>
<evidence type="ECO:0000259" key="10">
    <source>
        <dbReference type="Pfam" id="PF00080"/>
    </source>
</evidence>
<evidence type="ECO:0000313" key="11">
    <source>
        <dbReference type="EMBL" id="PIC38981.1"/>
    </source>
</evidence>
<keyword evidence="6 8" id="KW-0186">Copper</keyword>
<dbReference type="Pfam" id="PF00080">
    <property type="entry name" value="Sod_Cu"/>
    <property type="match status" value="1"/>
</dbReference>
<keyword evidence="9" id="KW-0732">Signal</keyword>
<dbReference type="AlphaFoldDB" id="A0A2G5UI24"/>
<comment type="caution">
    <text evidence="11">The sequence shown here is derived from an EMBL/GenBank/DDBJ whole genome shotgun (WGS) entry which is preliminary data.</text>
</comment>
<comment type="subcellular location">
    <subcellularLocation>
        <location evidence="1">Secreted</location>
        <location evidence="1">Extracellular space</location>
    </subcellularLocation>
</comment>
<dbReference type="InterPro" id="IPR001424">
    <property type="entry name" value="SOD_Cu_Zn_dom"/>
</dbReference>
<evidence type="ECO:0000256" key="6">
    <source>
        <dbReference type="ARBA" id="ARBA00023008"/>
    </source>
</evidence>
<evidence type="ECO:0000256" key="2">
    <source>
        <dbReference type="ARBA" id="ARBA00010457"/>
    </source>
</evidence>
<protein>
    <recommendedName>
        <fullName evidence="8">Superoxide dismutase [Cu-Zn]</fullName>
        <ecNumber evidence="8">1.15.1.1</ecNumber>
    </recommendedName>
</protein>
<evidence type="ECO:0000256" key="3">
    <source>
        <dbReference type="ARBA" id="ARBA00022723"/>
    </source>
</evidence>
<keyword evidence="8" id="KW-0560">Oxidoreductase</keyword>
<evidence type="ECO:0000256" key="1">
    <source>
        <dbReference type="ARBA" id="ARBA00004239"/>
    </source>
</evidence>
<sequence>MKNRVILVLALLACTEAASEEIQKFKNQKNSEFEFSVIRARAYIFKAVEGKIPTELIGTIDFDQSGSFLKLNGSVSGLAAGKHGFHIHEKGDTGNGCLSAGAHYNPHKLSHGAPDDSNRHIGDLGNIESPASGDTAISVSDSLASLSGQYSIIGRSVVIHEKTDDLGRGNSDQSKTTGNAGARLACGTIGIVEERLLETTTASLPPVTQSQPIGSSSSIYSIPFLLPFIFFFH</sequence>
<keyword evidence="12" id="KW-1185">Reference proteome</keyword>
<comment type="catalytic activity">
    <reaction evidence="8">
        <text>2 superoxide + 2 H(+) = H2O2 + O2</text>
        <dbReference type="Rhea" id="RHEA:20696"/>
        <dbReference type="ChEBI" id="CHEBI:15378"/>
        <dbReference type="ChEBI" id="CHEBI:15379"/>
        <dbReference type="ChEBI" id="CHEBI:16240"/>
        <dbReference type="ChEBI" id="CHEBI:18421"/>
        <dbReference type="EC" id="1.15.1.1"/>
    </reaction>
</comment>
<dbReference type="SUPFAM" id="SSF49329">
    <property type="entry name" value="Cu,Zn superoxide dismutase-like"/>
    <property type="match status" value="1"/>
</dbReference>
<dbReference type="InterPro" id="IPR024134">
    <property type="entry name" value="SOD_Cu/Zn_/chaperone"/>
</dbReference>
<feature type="domain" description="Superoxide dismutase copper/zinc binding" evidence="10">
    <location>
        <begin position="58"/>
        <end position="189"/>
    </location>
</feature>
<reference evidence="12" key="1">
    <citation type="submission" date="2017-10" db="EMBL/GenBank/DDBJ databases">
        <title>Rapid genome shrinkage in a self-fertile nematode reveals novel sperm competition proteins.</title>
        <authorList>
            <person name="Yin D."/>
            <person name="Schwarz E.M."/>
            <person name="Thomas C.G."/>
            <person name="Felde R.L."/>
            <person name="Korf I.F."/>
            <person name="Cutter A.D."/>
            <person name="Schartner C.M."/>
            <person name="Ralston E.J."/>
            <person name="Meyer B.J."/>
            <person name="Haag E.S."/>
        </authorList>
    </citation>
    <scope>NUCLEOTIDE SEQUENCE [LARGE SCALE GENOMIC DNA]</scope>
    <source>
        <strain evidence="12">JU1422</strain>
    </source>
</reference>
<evidence type="ECO:0000256" key="9">
    <source>
        <dbReference type="SAM" id="SignalP"/>
    </source>
</evidence>
<evidence type="ECO:0000256" key="7">
    <source>
        <dbReference type="ARBA" id="ARBA00023157"/>
    </source>
</evidence>
<evidence type="ECO:0000256" key="4">
    <source>
        <dbReference type="ARBA" id="ARBA00022833"/>
    </source>
</evidence>
<dbReference type="GO" id="GO:0005507">
    <property type="term" value="F:copper ion binding"/>
    <property type="evidence" value="ECO:0007669"/>
    <property type="project" value="InterPro"/>
</dbReference>
<dbReference type="CDD" id="cd00305">
    <property type="entry name" value="Cu-Zn_Superoxide_Dismutase"/>
    <property type="match status" value="1"/>
</dbReference>
<feature type="signal peptide" evidence="9">
    <location>
        <begin position="1"/>
        <end position="19"/>
    </location>
</feature>
<dbReference type="Gene3D" id="2.60.40.200">
    <property type="entry name" value="Superoxide dismutase, copper/zinc binding domain"/>
    <property type="match status" value="1"/>
</dbReference>
<dbReference type="EMBL" id="PDUG01000003">
    <property type="protein sequence ID" value="PIC38981.1"/>
    <property type="molecule type" value="Genomic_DNA"/>
</dbReference>
<accession>A0A2G5UI24</accession>
<dbReference type="PRINTS" id="PR00068">
    <property type="entry name" value="CUZNDISMTASE"/>
</dbReference>
<feature type="chain" id="PRO_5013935868" description="Superoxide dismutase [Cu-Zn]" evidence="9">
    <location>
        <begin position="20"/>
        <end position="233"/>
    </location>
</feature>
<evidence type="ECO:0000313" key="12">
    <source>
        <dbReference type="Proteomes" id="UP000230233"/>
    </source>
</evidence>
<keyword evidence="5" id="KW-0049">Antioxidant</keyword>
<keyword evidence="3 8" id="KW-0479">Metal-binding</keyword>
<dbReference type="GO" id="GO:0005576">
    <property type="term" value="C:extracellular region"/>
    <property type="evidence" value="ECO:0007669"/>
    <property type="project" value="UniProtKB-SubCell"/>
</dbReference>
<dbReference type="PROSITE" id="PS00087">
    <property type="entry name" value="SOD_CU_ZN_1"/>
    <property type="match status" value="1"/>
</dbReference>
<comment type="function">
    <text evidence="8">Destroys radicals which are normally produced within the cells and which are toxic to biological systems.</text>
</comment>
<dbReference type="GO" id="GO:0004784">
    <property type="term" value="F:superoxide dismutase activity"/>
    <property type="evidence" value="ECO:0007669"/>
    <property type="project" value="UniProtKB-EC"/>
</dbReference>
<dbReference type="Proteomes" id="UP000230233">
    <property type="component" value="Chromosome III"/>
</dbReference>
<proteinExistence type="inferred from homology"/>
<name>A0A2G5UI24_9PELO</name>
<evidence type="ECO:0000256" key="5">
    <source>
        <dbReference type="ARBA" id="ARBA00022862"/>
    </source>
</evidence>
<dbReference type="EC" id="1.15.1.1" evidence="8"/>
<dbReference type="InterPro" id="IPR018152">
    <property type="entry name" value="SOD_Cu/Zn_BS"/>
</dbReference>
<comment type="cofactor">
    <cofactor evidence="8">
        <name>Cu cation</name>
        <dbReference type="ChEBI" id="CHEBI:23378"/>
    </cofactor>
    <text evidence="8">Binds 1 copper ion per subunit.</text>
</comment>
<dbReference type="PANTHER" id="PTHR10003">
    <property type="entry name" value="SUPEROXIDE DISMUTASE CU-ZN -RELATED"/>
    <property type="match status" value="1"/>
</dbReference>
<gene>
    <name evidence="11" type="primary">Cni-sod-4</name>
    <name evidence="11" type="synonym">Cnig_chr_III.g10820</name>
    <name evidence="11" type="ORF">B9Z55_010820</name>
</gene>
<dbReference type="InterPro" id="IPR036423">
    <property type="entry name" value="SOD-like_Cu/Zn_dom_sf"/>
</dbReference>
<organism evidence="11 12">
    <name type="scientific">Caenorhabditis nigoni</name>
    <dbReference type="NCBI Taxonomy" id="1611254"/>
    <lineage>
        <taxon>Eukaryota</taxon>
        <taxon>Metazoa</taxon>
        <taxon>Ecdysozoa</taxon>
        <taxon>Nematoda</taxon>
        <taxon>Chromadorea</taxon>
        <taxon>Rhabditida</taxon>
        <taxon>Rhabditina</taxon>
        <taxon>Rhabditomorpha</taxon>
        <taxon>Rhabditoidea</taxon>
        <taxon>Rhabditidae</taxon>
        <taxon>Peloderinae</taxon>
        <taxon>Caenorhabditis</taxon>
    </lineage>
</organism>
<dbReference type="OrthoDB" id="2015551at2759"/>
<keyword evidence="4 8" id="KW-0862">Zinc</keyword>
<evidence type="ECO:0000256" key="8">
    <source>
        <dbReference type="RuleBase" id="RU000393"/>
    </source>
</evidence>
<comment type="cofactor">
    <cofactor evidence="8">
        <name>Zn(2+)</name>
        <dbReference type="ChEBI" id="CHEBI:29105"/>
    </cofactor>
    <text evidence="8">Binds 1 zinc ion per subunit.</text>
</comment>
<dbReference type="STRING" id="1611254.A0A2G5UI24"/>
<dbReference type="FunFam" id="2.60.40.200:FF:000004">
    <property type="entry name" value="Copper chaperone for superoxide dismutase"/>
    <property type="match status" value="1"/>
</dbReference>
<comment type="similarity">
    <text evidence="2 8">Belongs to the Cu-Zn superoxide dismutase family.</text>
</comment>
<keyword evidence="7" id="KW-1015">Disulfide bond</keyword>